<dbReference type="Gene3D" id="1.10.510.10">
    <property type="entry name" value="Transferase(Phosphotransferase) domain 1"/>
    <property type="match status" value="1"/>
</dbReference>
<organism evidence="2 3">
    <name type="scientific">Diatrype stigma</name>
    <dbReference type="NCBI Taxonomy" id="117547"/>
    <lineage>
        <taxon>Eukaryota</taxon>
        <taxon>Fungi</taxon>
        <taxon>Dikarya</taxon>
        <taxon>Ascomycota</taxon>
        <taxon>Pezizomycotina</taxon>
        <taxon>Sordariomycetes</taxon>
        <taxon>Xylariomycetidae</taxon>
        <taxon>Xylariales</taxon>
        <taxon>Diatrypaceae</taxon>
        <taxon>Diatrype</taxon>
    </lineage>
</organism>
<dbReference type="SMART" id="SM00220">
    <property type="entry name" value="S_TKc"/>
    <property type="match status" value="1"/>
</dbReference>
<evidence type="ECO:0000259" key="1">
    <source>
        <dbReference type="PROSITE" id="PS50011"/>
    </source>
</evidence>
<feature type="domain" description="Protein kinase" evidence="1">
    <location>
        <begin position="1"/>
        <end position="219"/>
    </location>
</feature>
<dbReference type="InterPro" id="IPR011009">
    <property type="entry name" value="Kinase-like_dom_sf"/>
</dbReference>
<accession>A0AAN9V325</accession>
<gene>
    <name evidence="2" type="ORF">SLS62_000729</name>
</gene>
<dbReference type="GO" id="GO:0044773">
    <property type="term" value="P:mitotic DNA damage checkpoint signaling"/>
    <property type="evidence" value="ECO:0007669"/>
    <property type="project" value="TreeGrafter"/>
</dbReference>
<dbReference type="PROSITE" id="PS50011">
    <property type="entry name" value="PROTEIN_KINASE_DOM"/>
    <property type="match status" value="1"/>
</dbReference>
<evidence type="ECO:0000313" key="3">
    <source>
        <dbReference type="Proteomes" id="UP001320420"/>
    </source>
</evidence>
<dbReference type="GO" id="GO:0005634">
    <property type="term" value="C:nucleus"/>
    <property type="evidence" value="ECO:0007669"/>
    <property type="project" value="TreeGrafter"/>
</dbReference>
<sequence>MEVRKLILQQAAKAIKILHDNHWIHFDVKPDVVMLDWSRHEDKEEMRIDRVALSDMDYASPMTGGREPWPGPYGTPEWRSPEGQVYGGWGYHSDVFSFGLVCLFTVTGARTTHPSFKGLKEDGISPSRYVLSCLFHYFGPPPEGLLRKVGGEKAKVMIRIWEEDYQNSVGENELGRFQEWDEHRFPLLDPDTKRFLSRILNLDPAKRPTITEVLEDPWWK</sequence>
<dbReference type="Pfam" id="PF00069">
    <property type="entry name" value="Pkinase"/>
    <property type="match status" value="1"/>
</dbReference>
<dbReference type="PANTHER" id="PTHR44167">
    <property type="entry name" value="OVARIAN-SPECIFIC SERINE/THREONINE-PROTEIN KINASE LOK-RELATED"/>
    <property type="match status" value="1"/>
</dbReference>
<dbReference type="AlphaFoldDB" id="A0AAN9V325"/>
<keyword evidence="3" id="KW-1185">Reference proteome</keyword>
<dbReference type="EMBL" id="JAKJXP020000003">
    <property type="protein sequence ID" value="KAK7757180.1"/>
    <property type="molecule type" value="Genomic_DNA"/>
</dbReference>
<dbReference type="Proteomes" id="UP001320420">
    <property type="component" value="Unassembled WGS sequence"/>
</dbReference>
<name>A0AAN9V325_9PEZI</name>
<dbReference type="PANTHER" id="PTHR44167:SF24">
    <property type="entry name" value="SERINE_THREONINE-PROTEIN KINASE CHK2"/>
    <property type="match status" value="1"/>
</dbReference>
<dbReference type="SUPFAM" id="SSF56112">
    <property type="entry name" value="Protein kinase-like (PK-like)"/>
    <property type="match status" value="1"/>
</dbReference>
<dbReference type="GO" id="GO:0005524">
    <property type="term" value="F:ATP binding"/>
    <property type="evidence" value="ECO:0007669"/>
    <property type="project" value="InterPro"/>
</dbReference>
<evidence type="ECO:0000313" key="2">
    <source>
        <dbReference type="EMBL" id="KAK7757180.1"/>
    </source>
</evidence>
<proteinExistence type="predicted"/>
<dbReference type="GO" id="GO:0004674">
    <property type="term" value="F:protein serine/threonine kinase activity"/>
    <property type="evidence" value="ECO:0007669"/>
    <property type="project" value="TreeGrafter"/>
</dbReference>
<comment type="caution">
    <text evidence="2">The sequence shown here is derived from an EMBL/GenBank/DDBJ whole genome shotgun (WGS) entry which is preliminary data.</text>
</comment>
<protein>
    <recommendedName>
        <fullName evidence="1">Protein kinase domain-containing protein</fullName>
    </recommendedName>
</protein>
<reference evidence="2 3" key="1">
    <citation type="submission" date="2024-02" db="EMBL/GenBank/DDBJ databases">
        <title>De novo assembly and annotation of 12 fungi associated with fruit tree decline syndrome in Ontario, Canada.</title>
        <authorList>
            <person name="Sulman M."/>
            <person name="Ellouze W."/>
            <person name="Ilyukhin E."/>
        </authorList>
    </citation>
    <scope>NUCLEOTIDE SEQUENCE [LARGE SCALE GENOMIC DNA]</scope>
    <source>
        <strain evidence="2 3">M11/M66-122</strain>
    </source>
</reference>
<dbReference type="InterPro" id="IPR000719">
    <property type="entry name" value="Prot_kinase_dom"/>
</dbReference>